<evidence type="ECO:0000313" key="3">
    <source>
        <dbReference type="Proteomes" id="UP000184611"/>
    </source>
</evidence>
<dbReference type="AlphaFoldDB" id="A0A1M7ZZH2"/>
<dbReference type="STRING" id="416016.SAMN05443547_2653"/>
<reference evidence="3" key="1">
    <citation type="submission" date="2016-12" db="EMBL/GenBank/DDBJ databases">
        <authorList>
            <person name="Varghese N."/>
            <person name="Submissions S."/>
        </authorList>
    </citation>
    <scope>NUCLEOTIDE SEQUENCE [LARGE SCALE GENOMIC DNA]</scope>
    <source>
        <strain evidence="3">DSM 18830</strain>
    </source>
</reference>
<evidence type="ECO:0000256" key="1">
    <source>
        <dbReference type="SAM" id="Phobius"/>
    </source>
</evidence>
<name>A0A1M7ZZH2_9FLAO</name>
<proteinExistence type="predicted"/>
<keyword evidence="1" id="KW-0812">Transmembrane</keyword>
<accession>A0A1M7ZZH2</accession>
<keyword evidence="1" id="KW-1133">Transmembrane helix</keyword>
<feature type="transmembrane region" description="Helical" evidence="1">
    <location>
        <begin position="15"/>
        <end position="35"/>
    </location>
</feature>
<organism evidence="2 3">
    <name type="scientific">Flavobacterium cucumis</name>
    <dbReference type="NCBI Taxonomy" id="416016"/>
    <lineage>
        <taxon>Bacteria</taxon>
        <taxon>Pseudomonadati</taxon>
        <taxon>Bacteroidota</taxon>
        <taxon>Flavobacteriia</taxon>
        <taxon>Flavobacteriales</taxon>
        <taxon>Flavobacteriaceae</taxon>
        <taxon>Flavobacterium</taxon>
    </lineage>
</organism>
<evidence type="ECO:0000313" key="2">
    <source>
        <dbReference type="EMBL" id="SHO74263.1"/>
    </source>
</evidence>
<feature type="transmembrane region" description="Helical" evidence="1">
    <location>
        <begin position="117"/>
        <end position="140"/>
    </location>
</feature>
<dbReference type="EMBL" id="FRYK01000007">
    <property type="protein sequence ID" value="SHO74263.1"/>
    <property type="molecule type" value="Genomic_DNA"/>
</dbReference>
<dbReference type="RefSeq" id="WP_143165309.1">
    <property type="nucleotide sequence ID" value="NZ_CBCSEA010000014.1"/>
</dbReference>
<dbReference type="Proteomes" id="UP000184611">
    <property type="component" value="Unassembled WGS sequence"/>
</dbReference>
<sequence>MSEEKITKHIYNKKILIFGSILLLLIIALFCWQWYCLDRKISDYKTEKEIQNKRFFKTKDFEFINLDSLEKNGQKVILTKKDIYRINENIKSLSEIVYQESNRAESIIDKDLDRLNLYMAIGIGFIAILGVFIPILVNILSVEDLREKMKEMPSADEIGKLSEDVKTALDKSTEIAGISESFDNLKNKTDKALPSISTLILQNAIGRFFNISPYILTNLNRKKDRQYFIDLLEYIRKGFDNCKNDKEHFISKDDFLKATIKDFCTYIKDPKSHSSAFTREISTEFYHIYNVLKELLACTDEKEIELYNKLDEKIKRVIDLINNIDA</sequence>
<gene>
    <name evidence="2" type="ORF">SAMN05443547_2653</name>
</gene>
<keyword evidence="1" id="KW-0472">Membrane</keyword>
<keyword evidence="3" id="KW-1185">Reference proteome</keyword>
<dbReference type="OrthoDB" id="9837535at2"/>
<protein>
    <submittedName>
        <fullName evidence="2">Uncharacterized protein</fullName>
    </submittedName>
</protein>